<evidence type="ECO:0000313" key="1">
    <source>
        <dbReference type="EMBL" id="AQQ70568.1"/>
    </source>
</evidence>
<protein>
    <submittedName>
        <fullName evidence="1">Uncharacterized protein</fullName>
    </submittedName>
</protein>
<gene>
    <name evidence="1" type="ORF">SMSP2_00920</name>
</gene>
<dbReference type="KEGG" id="pbas:SMSP2_00920"/>
<reference evidence="2" key="1">
    <citation type="submission" date="2017-02" db="EMBL/GenBank/DDBJ databases">
        <title>Comparative genomics and description of representatives of a novel lineage of planctomycetes thriving in anoxic sediments.</title>
        <authorList>
            <person name="Spring S."/>
            <person name="Bunk B."/>
            <person name="Sproer C."/>
        </authorList>
    </citation>
    <scope>NUCLEOTIDE SEQUENCE [LARGE SCALE GENOMIC DNA]</scope>
    <source>
        <strain evidence="2">SM-Chi-D1</strain>
    </source>
</reference>
<accession>A0A1Q2MDE2</accession>
<dbReference type="AlphaFoldDB" id="A0A1Q2MDE2"/>
<keyword evidence="2" id="KW-1185">Reference proteome</keyword>
<sequence length="37" mass="4225">MALDGNRPDDVFFGNLPETPPRAAKSVLTEIETRYFR</sequence>
<dbReference type="EMBL" id="CP019646">
    <property type="protein sequence ID" value="AQQ70568.1"/>
    <property type="molecule type" value="Genomic_DNA"/>
</dbReference>
<dbReference type="Proteomes" id="UP000188181">
    <property type="component" value="Chromosome"/>
</dbReference>
<proteinExistence type="predicted"/>
<organism evidence="1 2">
    <name type="scientific">Limihaloglobus sulfuriphilus</name>
    <dbReference type="NCBI Taxonomy" id="1851148"/>
    <lineage>
        <taxon>Bacteria</taxon>
        <taxon>Pseudomonadati</taxon>
        <taxon>Planctomycetota</taxon>
        <taxon>Phycisphaerae</taxon>
        <taxon>Sedimentisphaerales</taxon>
        <taxon>Sedimentisphaeraceae</taxon>
        <taxon>Limihaloglobus</taxon>
    </lineage>
</organism>
<evidence type="ECO:0000313" key="2">
    <source>
        <dbReference type="Proteomes" id="UP000188181"/>
    </source>
</evidence>
<name>A0A1Q2MDE2_9BACT</name>